<dbReference type="Pfam" id="PF00196">
    <property type="entry name" value="GerE"/>
    <property type="match status" value="1"/>
</dbReference>
<sequence>MVCHGDMQGGTVSHHGLLAAWAETSADLVEAIEDPVFPIIFSRSLARLISFDACTQTVYDGRNGPVPLGDDGRDRRADGPPPHPFQRMYRAGIRSGVYLLRDILRFGHPAAGGVAGGVAGGGGELCIVLPMSGDACTLVVLTRRPGGPGFTDAEVRTVRTVLPFLTSVFRRHWQSAGMPADGRDDSRPDHQPDGIDRGLLQRIDRLSPREKEIVGLLIGGHSTLSISLRLDISGTTVKTHRKNLYSKLGVGTIHELFSLYGTSIKERMARSC</sequence>
<keyword evidence="1" id="KW-0805">Transcription regulation</keyword>
<keyword evidence="2" id="KW-0238">DNA-binding</keyword>
<keyword evidence="3" id="KW-0804">Transcription</keyword>
<evidence type="ECO:0000256" key="4">
    <source>
        <dbReference type="SAM" id="MobiDB-lite"/>
    </source>
</evidence>
<dbReference type="SUPFAM" id="SSF46894">
    <property type="entry name" value="C-terminal effector domain of the bipartite response regulators"/>
    <property type="match status" value="1"/>
</dbReference>
<feature type="region of interest" description="Disordered" evidence="4">
    <location>
        <begin position="176"/>
        <end position="199"/>
    </location>
</feature>
<dbReference type="PROSITE" id="PS50043">
    <property type="entry name" value="HTH_LUXR_2"/>
    <property type="match status" value="1"/>
</dbReference>
<dbReference type="InterPro" id="IPR000792">
    <property type="entry name" value="Tscrpt_reg_LuxR_C"/>
</dbReference>
<dbReference type="PRINTS" id="PR00038">
    <property type="entry name" value="HTHLUXR"/>
</dbReference>
<accession>A0ABS1FEV7</accession>
<name>A0ABS1FEV7_9PROT</name>
<evidence type="ECO:0000259" key="5">
    <source>
        <dbReference type="PROSITE" id="PS50043"/>
    </source>
</evidence>
<evidence type="ECO:0000313" key="7">
    <source>
        <dbReference type="Proteomes" id="UP000652760"/>
    </source>
</evidence>
<feature type="compositionally biased region" description="Basic and acidic residues" evidence="4">
    <location>
        <begin position="181"/>
        <end position="196"/>
    </location>
</feature>
<feature type="domain" description="HTH luxR-type" evidence="5">
    <location>
        <begin position="199"/>
        <end position="264"/>
    </location>
</feature>
<proteinExistence type="predicted"/>
<evidence type="ECO:0000313" key="6">
    <source>
        <dbReference type="EMBL" id="MBK1841949.1"/>
    </source>
</evidence>
<dbReference type="PANTHER" id="PTHR44688">
    <property type="entry name" value="DNA-BINDING TRANSCRIPTIONAL ACTIVATOR DEVR_DOSR"/>
    <property type="match status" value="1"/>
</dbReference>
<gene>
    <name evidence="6" type="ORF">JHL17_31585</name>
</gene>
<evidence type="ECO:0000256" key="3">
    <source>
        <dbReference type="ARBA" id="ARBA00023163"/>
    </source>
</evidence>
<feature type="region of interest" description="Disordered" evidence="4">
    <location>
        <begin position="62"/>
        <end position="85"/>
    </location>
</feature>
<protein>
    <submittedName>
        <fullName evidence="6">Helix-turn-helix transcriptional regulator</fullName>
    </submittedName>
</protein>
<comment type="caution">
    <text evidence="6">The sequence shown here is derived from an EMBL/GenBank/DDBJ whole genome shotgun (WGS) entry which is preliminary data.</text>
</comment>
<organism evidence="6 7">
    <name type="scientific">Azospirillum endophyticum</name>
    <dbReference type="NCBI Taxonomy" id="2800326"/>
    <lineage>
        <taxon>Bacteria</taxon>
        <taxon>Pseudomonadati</taxon>
        <taxon>Pseudomonadota</taxon>
        <taxon>Alphaproteobacteria</taxon>
        <taxon>Rhodospirillales</taxon>
        <taxon>Azospirillaceae</taxon>
        <taxon>Azospirillum</taxon>
    </lineage>
</organism>
<dbReference type="InterPro" id="IPR036388">
    <property type="entry name" value="WH-like_DNA-bd_sf"/>
</dbReference>
<dbReference type="EMBL" id="JAENHM010000075">
    <property type="protein sequence ID" value="MBK1841949.1"/>
    <property type="molecule type" value="Genomic_DNA"/>
</dbReference>
<dbReference type="Proteomes" id="UP000652760">
    <property type="component" value="Unassembled WGS sequence"/>
</dbReference>
<reference evidence="7" key="1">
    <citation type="submission" date="2021-01" db="EMBL/GenBank/DDBJ databases">
        <title>Genome public.</title>
        <authorList>
            <person name="Liu C."/>
            <person name="Sun Q."/>
        </authorList>
    </citation>
    <scope>NUCLEOTIDE SEQUENCE [LARGE SCALE GENOMIC DNA]</scope>
    <source>
        <strain evidence="7">YIM B02556</strain>
    </source>
</reference>
<dbReference type="PANTHER" id="PTHR44688:SF16">
    <property type="entry name" value="DNA-BINDING TRANSCRIPTIONAL ACTIVATOR DEVR_DOSR"/>
    <property type="match status" value="1"/>
</dbReference>
<dbReference type="RefSeq" id="WP_200198630.1">
    <property type="nucleotide sequence ID" value="NZ_JAENHM010000075.1"/>
</dbReference>
<dbReference type="CDD" id="cd06170">
    <property type="entry name" value="LuxR_C_like"/>
    <property type="match status" value="1"/>
</dbReference>
<dbReference type="Gene3D" id="1.10.10.10">
    <property type="entry name" value="Winged helix-like DNA-binding domain superfamily/Winged helix DNA-binding domain"/>
    <property type="match status" value="1"/>
</dbReference>
<dbReference type="InterPro" id="IPR016032">
    <property type="entry name" value="Sig_transdc_resp-reg_C-effctor"/>
</dbReference>
<dbReference type="SMART" id="SM00421">
    <property type="entry name" value="HTH_LUXR"/>
    <property type="match status" value="1"/>
</dbReference>
<keyword evidence="7" id="KW-1185">Reference proteome</keyword>
<evidence type="ECO:0000256" key="1">
    <source>
        <dbReference type="ARBA" id="ARBA00023015"/>
    </source>
</evidence>
<evidence type="ECO:0000256" key="2">
    <source>
        <dbReference type="ARBA" id="ARBA00023125"/>
    </source>
</evidence>
<dbReference type="PROSITE" id="PS00622">
    <property type="entry name" value="HTH_LUXR_1"/>
    <property type="match status" value="1"/>
</dbReference>